<name>A0A366RDR4_9HYPO</name>
<feature type="compositionally biased region" description="Basic and acidic residues" evidence="1">
    <location>
        <begin position="13"/>
        <end position="30"/>
    </location>
</feature>
<accession>A0A366RDR4</accession>
<dbReference type="GeneID" id="41997112"/>
<dbReference type="EMBL" id="QKXC01000167">
    <property type="protein sequence ID" value="RBR14440.1"/>
    <property type="molecule type" value="Genomic_DNA"/>
</dbReference>
<evidence type="ECO:0000313" key="3">
    <source>
        <dbReference type="Proteomes" id="UP000253153"/>
    </source>
</evidence>
<dbReference type="RefSeq" id="XP_031014075.1">
    <property type="nucleotide sequence ID" value="XM_031161816.1"/>
</dbReference>
<proteinExistence type="predicted"/>
<evidence type="ECO:0000313" key="2">
    <source>
        <dbReference type="EMBL" id="RBR14440.1"/>
    </source>
</evidence>
<comment type="caution">
    <text evidence="2">The sequence shown here is derived from an EMBL/GenBank/DDBJ whole genome shotgun (WGS) entry which is preliminary data.</text>
</comment>
<keyword evidence="3" id="KW-1185">Reference proteome</keyword>
<reference evidence="2 3" key="1">
    <citation type="submission" date="2018-06" db="EMBL/GenBank/DDBJ databases">
        <title>Fusarium incarnatum-equiseti species complex species 28.</title>
        <authorList>
            <person name="Gardiner D.M."/>
        </authorList>
    </citation>
    <scope>NUCLEOTIDE SEQUENCE [LARGE SCALE GENOMIC DNA]</scope>
    <source>
        <strain evidence="2 3">FIESC_28</strain>
    </source>
</reference>
<evidence type="ECO:0000256" key="1">
    <source>
        <dbReference type="SAM" id="MobiDB-lite"/>
    </source>
</evidence>
<dbReference type="Proteomes" id="UP000253153">
    <property type="component" value="Unassembled WGS sequence"/>
</dbReference>
<sequence length="36" mass="4062">MSDQHRNYGLAAHGRDEGRTAEKTERKEEATTTTTL</sequence>
<gene>
    <name evidence="2" type="ORF">FIESC28_07676</name>
</gene>
<feature type="region of interest" description="Disordered" evidence="1">
    <location>
        <begin position="1"/>
        <end position="36"/>
    </location>
</feature>
<dbReference type="AlphaFoldDB" id="A0A366RDR4"/>
<organism evidence="2 3">
    <name type="scientific">Fusarium coffeatum</name>
    <dbReference type="NCBI Taxonomy" id="231269"/>
    <lineage>
        <taxon>Eukaryota</taxon>
        <taxon>Fungi</taxon>
        <taxon>Dikarya</taxon>
        <taxon>Ascomycota</taxon>
        <taxon>Pezizomycotina</taxon>
        <taxon>Sordariomycetes</taxon>
        <taxon>Hypocreomycetidae</taxon>
        <taxon>Hypocreales</taxon>
        <taxon>Nectriaceae</taxon>
        <taxon>Fusarium</taxon>
        <taxon>Fusarium incarnatum-equiseti species complex</taxon>
    </lineage>
</organism>
<protein>
    <submittedName>
        <fullName evidence="2">Uncharacterized protein</fullName>
    </submittedName>
</protein>